<evidence type="ECO:0000256" key="4">
    <source>
        <dbReference type="ARBA" id="ARBA00022741"/>
    </source>
</evidence>
<dbReference type="GO" id="GO:0006777">
    <property type="term" value="P:Mo-molybdopterin cofactor biosynthetic process"/>
    <property type="evidence" value="ECO:0007669"/>
    <property type="project" value="UniProtKB-KW"/>
</dbReference>
<keyword evidence="2 8" id="KW-0808">Transferase</keyword>
<comment type="caution">
    <text evidence="8">Lacks conserved residue(s) required for the propagation of feature annotation.</text>
</comment>
<feature type="binding site" evidence="8">
    <location>
        <position position="28"/>
    </location>
    <ligand>
        <name>GTP</name>
        <dbReference type="ChEBI" id="CHEBI:37565"/>
    </ligand>
</feature>
<keyword evidence="1 8" id="KW-0963">Cytoplasm</keyword>
<dbReference type="EC" id="2.7.7.77" evidence="8"/>
<dbReference type="InterPro" id="IPR029044">
    <property type="entry name" value="Nucleotide-diphossugar_trans"/>
</dbReference>
<comment type="catalytic activity">
    <reaction evidence="8">
        <text>Mo-molybdopterin + GTP + H(+) = Mo-molybdopterin guanine dinucleotide + diphosphate</text>
        <dbReference type="Rhea" id="RHEA:34243"/>
        <dbReference type="ChEBI" id="CHEBI:15378"/>
        <dbReference type="ChEBI" id="CHEBI:33019"/>
        <dbReference type="ChEBI" id="CHEBI:37565"/>
        <dbReference type="ChEBI" id="CHEBI:71302"/>
        <dbReference type="ChEBI" id="CHEBI:71310"/>
        <dbReference type="EC" id="2.7.7.77"/>
    </reaction>
</comment>
<dbReference type="GO" id="GO:0005737">
    <property type="term" value="C:cytoplasm"/>
    <property type="evidence" value="ECO:0007669"/>
    <property type="project" value="UniProtKB-SubCell"/>
</dbReference>
<dbReference type="InterPro" id="IPR025877">
    <property type="entry name" value="MobA-like_NTP_Trfase"/>
</dbReference>
<protein>
    <recommendedName>
        <fullName evidence="8">Probable molybdenum cofactor guanylyltransferase</fullName>
        <shortName evidence="8">MoCo guanylyltransferase</shortName>
        <ecNumber evidence="8">2.7.7.77</ecNumber>
    </recommendedName>
    <alternativeName>
        <fullName evidence="8">GTP:molybdopterin guanylyltransferase</fullName>
    </alternativeName>
    <alternativeName>
        <fullName evidence="8">Mo-MPT guanylyltransferase</fullName>
    </alternativeName>
    <alternativeName>
        <fullName evidence="8">Molybdopterin guanylyltransferase</fullName>
    </alternativeName>
    <alternativeName>
        <fullName evidence="8">Molybdopterin-guanine dinucleotide synthase</fullName>
        <shortName evidence="8">MGD synthase</shortName>
    </alternativeName>
</protein>
<comment type="subcellular location">
    <subcellularLocation>
        <location evidence="8">Cytoplasm</location>
    </subcellularLocation>
</comment>
<evidence type="ECO:0000313" key="10">
    <source>
        <dbReference type="EMBL" id="ABX10672.1"/>
    </source>
</evidence>
<sequence>MPKTHHLENSLAAIVLCGGKSTRLGIDKTQLIFHGQTFLERVVSQVEKVCHPVILVGDPDFSQHQLPPNVQWATDEKPNCGPLEGIRVGLAKLAPQVDFAFVTSCDVPLINPELVRFLFHKIADHEAVVPVSEERIFGMTAVYRTKLHQRIDQRIQNGQLRVSELANSFQAHQIPVNLLREIDPELDSMTNINSAVDYFNLLKRFGLELPPKLQDRLEEKP</sequence>
<feature type="binding site" evidence="8">
    <location>
        <begin position="16"/>
        <end position="18"/>
    </location>
    <ligand>
        <name>GTP</name>
        <dbReference type="ChEBI" id="CHEBI:37565"/>
    </ligand>
</feature>
<comment type="cofactor">
    <cofactor evidence="8">
        <name>Mg(2+)</name>
        <dbReference type="ChEBI" id="CHEBI:18420"/>
    </cofactor>
</comment>
<evidence type="ECO:0000256" key="3">
    <source>
        <dbReference type="ARBA" id="ARBA00022723"/>
    </source>
</evidence>
<proteinExistence type="inferred from homology"/>
<gene>
    <name evidence="8 10" type="primary">mobA</name>
    <name evidence="10" type="ORF">6FN_8</name>
</gene>
<organism evidence="10">
    <name type="scientific">uncultured planctomycete 6FN</name>
    <dbReference type="NCBI Taxonomy" id="455068"/>
    <lineage>
        <taxon>Bacteria</taxon>
        <taxon>Pseudomonadati</taxon>
        <taxon>Planctomycetota</taxon>
        <taxon>Planctomycetia</taxon>
        <taxon>Planctomycetales</taxon>
        <taxon>environmental samples</taxon>
    </lineage>
</organism>
<evidence type="ECO:0000256" key="6">
    <source>
        <dbReference type="ARBA" id="ARBA00023134"/>
    </source>
</evidence>
<dbReference type="GO" id="GO:0005525">
    <property type="term" value="F:GTP binding"/>
    <property type="evidence" value="ECO:0007669"/>
    <property type="project" value="UniProtKB-UniRule"/>
</dbReference>
<keyword evidence="7 8" id="KW-0501">Molybdenum cofactor biosynthesis</keyword>
<reference evidence="10" key="1">
    <citation type="journal article" date="2007" name="ISME J.">
        <title>Fosmids of novel marine Planctomycetes from the Namibian and Oregon coast upwelling systems and their cross-comparison with planctomycete genomes.</title>
        <authorList>
            <person name="Woebken D."/>
            <person name="Teeling H."/>
            <person name="Wecker P."/>
            <person name="Dumitriu A."/>
            <person name="Kostadinov I."/>
            <person name="DeLong E.F."/>
            <person name="Amann R."/>
            <person name="Gloeckner F.O."/>
        </authorList>
    </citation>
    <scope>NUCLEOTIDE SEQUENCE</scope>
</reference>
<dbReference type="PANTHER" id="PTHR19136:SF81">
    <property type="entry name" value="MOLYBDENUM COFACTOR GUANYLYLTRANSFERASE"/>
    <property type="match status" value="1"/>
</dbReference>
<evidence type="ECO:0000256" key="7">
    <source>
        <dbReference type="ARBA" id="ARBA00023150"/>
    </source>
</evidence>
<evidence type="ECO:0000256" key="2">
    <source>
        <dbReference type="ARBA" id="ARBA00022679"/>
    </source>
</evidence>
<evidence type="ECO:0000259" key="9">
    <source>
        <dbReference type="Pfam" id="PF12804"/>
    </source>
</evidence>
<dbReference type="InterPro" id="IPR013482">
    <property type="entry name" value="Molybde_CF_guanTrfase"/>
</dbReference>
<dbReference type="HAMAP" id="MF_00316">
    <property type="entry name" value="MobA"/>
    <property type="match status" value="1"/>
</dbReference>
<keyword evidence="3 8" id="KW-0479">Metal-binding</keyword>
<keyword evidence="4 8" id="KW-0547">Nucleotide-binding</keyword>
<evidence type="ECO:0000256" key="5">
    <source>
        <dbReference type="ARBA" id="ARBA00022842"/>
    </source>
</evidence>
<feature type="domain" description="MobA-like NTP transferase" evidence="9">
    <location>
        <begin position="13"/>
        <end position="160"/>
    </location>
</feature>
<feature type="binding site" evidence="8">
    <location>
        <position position="106"/>
    </location>
    <ligand>
        <name>GTP</name>
        <dbReference type="ChEBI" id="CHEBI:37565"/>
    </ligand>
</feature>
<keyword evidence="5 8" id="KW-0460">Magnesium</keyword>
<dbReference type="Pfam" id="PF12804">
    <property type="entry name" value="NTP_transf_3"/>
    <property type="match status" value="1"/>
</dbReference>
<dbReference type="CDD" id="cd02503">
    <property type="entry name" value="MobA"/>
    <property type="match status" value="1"/>
</dbReference>
<dbReference type="PANTHER" id="PTHR19136">
    <property type="entry name" value="MOLYBDENUM COFACTOR GUANYLYLTRANSFERASE"/>
    <property type="match status" value="1"/>
</dbReference>
<feature type="binding site" evidence="8">
    <location>
        <position position="75"/>
    </location>
    <ligand>
        <name>GTP</name>
        <dbReference type="ChEBI" id="CHEBI:37565"/>
    </ligand>
</feature>
<dbReference type="AlphaFoldDB" id="A9LGY7"/>
<comment type="domain">
    <text evidence="8">The N-terminal domain determines nucleotide recognition and specific binding, while the C-terminal domain determines the specific binding to the target protein.</text>
</comment>
<comment type="function">
    <text evidence="8">Transfers a GMP moiety from GTP to Mo-molybdopterin (Mo-MPT) cofactor (Moco or molybdenum cofactor) to form Mo-molybdopterin guanine dinucleotide (Mo-MGD) cofactor.</text>
</comment>
<feature type="binding site" evidence="8">
    <location>
        <position position="106"/>
    </location>
    <ligand>
        <name>Mg(2+)</name>
        <dbReference type="ChEBI" id="CHEBI:18420"/>
    </ligand>
</feature>
<dbReference type="EMBL" id="EF591887">
    <property type="protein sequence ID" value="ABX10672.1"/>
    <property type="molecule type" value="Genomic_DNA"/>
</dbReference>
<dbReference type="Gene3D" id="3.90.550.10">
    <property type="entry name" value="Spore Coat Polysaccharide Biosynthesis Protein SpsA, Chain A"/>
    <property type="match status" value="1"/>
</dbReference>
<dbReference type="GO" id="GO:0046872">
    <property type="term" value="F:metal ion binding"/>
    <property type="evidence" value="ECO:0007669"/>
    <property type="project" value="UniProtKB-KW"/>
</dbReference>
<comment type="similarity">
    <text evidence="8">Belongs to the MobA family.</text>
</comment>
<keyword evidence="6 8" id="KW-0342">GTP-binding</keyword>
<dbReference type="SUPFAM" id="SSF53448">
    <property type="entry name" value="Nucleotide-diphospho-sugar transferases"/>
    <property type="match status" value="1"/>
</dbReference>
<dbReference type="GO" id="GO:0061603">
    <property type="term" value="F:molybdenum cofactor guanylyltransferase activity"/>
    <property type="evidence" value="ECO:0007669"/>
    <property type="project" value="UniProtKB-EC"/>
</dbReference>
<evidence type="ECO:0000256" key="1">
    <source>
        <dbReference type="ARBA" id="ARBA00022490"/>
    </source>
</evidence>
<name>A9LGY7_9BACT</name>
<evidence type="ECO:0000256" key="8">
    <source>
        <dbReference type="HAMAP-Rule" id="MF_00316"/>
    </source>
</evidence>
<accession>A9LGY7</accession>